<dbReference type="Pfam" id="PF10901">
    <property type="entry name" value="DUF2690"/>
    <property type="match status" value="1"/>
</dbReference>
<evidence type="ECO:0008006" key="4">
    <source>
        <dbReference type="Google" id="ProtNLM"/>
    </source>
</evidence>
<dbReference type="RefSeq" id="WP_089950129.1">
    <property type="nucleotide sequence ID" value="NZ_FOFR01000002.1"/>
</dbReference>
<proteinExistence type="predicted"/>
<keyword evidence="1" id="KW-0732">Signal</keyword>
<evidence type="ECO:0000313" key="3">
    <source>
        <dbReference type="Proteomes" id="UP000199352"/>
    </source>
</evidence>
<name>A0A1H9F5I1_9PSEU</name>
<sequence>MTKKILSVIATAAFLFGMTTGNAAAAPACKWQGCTGWDPQSSGCAASGVNMDTRYSQYGSQVELRFSTECRAFWVRIARSSGVHYATGLVEGWQGRDRQDAPATTGITWSPMMFDGSVHACVTEWWNGVVSPAASECTMVVQSRG</sequence>
<feature type="signal peptide" evidence="1">
    <location>
        <begin position="1"/>
        <end position="25"/>
    </location>
</feature>
<dbReference type="Proteomes" id="UP000199352">
    <property type="component" value="Unassembled WGS sequence"/>
</dbReference>
<dbReference type="OrthoDB" id="3386996at2"/>
<protein>
    <recommendedName>
        <fullName evidence="4">DUF2690 domain-containing protein</fullName>
    </recommendedName>
</protein>
<evidence type="ECO:0000313" key="2">
    <source>
        <dbReference type="EMBL" id="SEQ33181.1"/>
    </source>
</evidence>
<reference evidence="3" key="1">
    <citation type="submission" date="2016-10" db="EMBL/GenBank/DDBJ databases">
        <authorList>
            <person name="Varghese N."/>
            <person name="Submissions S."/>
        </authorList>
    </citation>
    <scope>NUCLEOTIDE SEQUENCE [LARGE SCALE GENOMIC DNA]</scope>
    <source>
        <strain evidence="3">CGMCC 4.3525</strain>
    </source>
</reference>
<keyword evidence="3" id="KW-1185">Reference proteome</keyword>
<feature type="chain" id="PRO_5011675025" description="DUF2690 domain-containing protein" evidence="1">
    <location>
        <begin position="26"/>
        <end position="145"/>
    </location>
</feature>
<evidence type="ECO:0000256" key="1">
    <source>
        <dbReference type="SAM" id="SignalP"/>
    </source>
</evidence>
<gene>
    <name evidence="2" type="ORF">SAMN05216188_102792</name>
</gene>
<dbReference type="AlphaFoldDB" id="A0A1H9F5I1"/>
<dbReference type="InterPro" id="IPR021224">
    <property type="entry name" value="DUF2690"/>
</dbReference>
<dbReference type="EMBL" id="FOFR01000002">
    <property type="protein sequence ID" value="SEQ33181.1"/>
    <property type="molecule type" value="Genomic_DNA"/>
</dbReference>
<organism evidence="2 3">
    <name type="scientific">Lentzea xinjiangensis</name>
    <dbReference type="NCBI Taxonomy" id="402600"/>
    <lineage>
        <taxon>Bacteria</taxon>
        <taxon>Bacillati</taxon>
        <taxon>Actinomycetota</taxon>
        <taxon>Actinomycetes</taxon>
        <taxon>Pseudonocardiales</taxon>
        <taxon>Pseudonocardiaceae</taxon>
        <taxon>Lentzea</taxon>
    </lineage>
</organism>
<accession>A0A1H9F5I1</accession>